<evidence type="ECO:0000256" key="2">
    <source>
        <dbReference type="ARBA" id="ARBA00004496"/>
    </source>
</evidence>
<proteinExistence type="inferred from homology"/>
<keyword evidence="12" id="KW-1185">Reference proteome</keyword>
<dbReference type="PANTHER" id="PTHR43090:SF2">
    <property type="entry name" value="1-(5-PHOSPHORIBOSYL)-5-[(5-PHOSPHORIBOSYLAMINO)METHYLIDENEAMINO] IMIDAZOLE-4-CARBOXAMIDE ISOMERASE"/>
    <property type="match status" value="1"/>
</dbReference>
<dbReference type="InterPro" id="IPR006062">
    <property type="entry name" value="His_biosynth"/>
</dbReference>
<comment type="similarity">
    <text evidence="4 9 10">Belongs to the HisA/HisF family.</text>
</comment>
<comment type="caution">
    <text evidence="9">Lacks conserved residue(s) required for the propagation of feature annotation.</text>
</comment>
<dbReference type="InterPro" id="IPR013785">
    <property type="entry name" value="Aldolase_TIM"/>
</dbReference>
<dbReference type="InterPro" id="IPR011060">
    <property type="entry name" value="RibuloseP-bd_barrel"/>
</dbReference>
<evidence type="ECO:0000256" key="10">
    <source>
        <dbReference type="RuleBase" id="RU003657"/>
    </source>
</evidence>
<evidence type="ECO:0000256" key="4">
    <source>
        <dbReference type="ARBA" id="ARBA00009667"/>
    </source>
</evidence>
<dbReference type="InterPro" id="IPR044524">
    <property type="entry name" value="Isoase_HisA-like"/>
</dbReference>
<evidence type="ECO:0000256" key="7">
    <source>
        <dbReference type="ARBA" id="ARBA00023102"/>
    </source>
</evidence>
<sequence>MIKIVPSISIINGKLTRLKQGDYEHGTVYKDSPVDIARRFEDCGVKKIHIVDLDGARSGTPVNYHVLESIVGYTKLKVDYSGGIATDGDISKAYEYGATSITAASIATSDKEQFGSWLVSYGREKIILGADARNGKIAIRGWQKDTNIDLFDHIDYYYMRGLKYVKSTDVAKDGIQEGPNFEMYKEIVSRFKGIHVLASGGVRNIDDIKKLEEIGVKSVIFGRAYYEGNLTLKDIEKFIVSQSK</sequence>
<dbReference type="STRING" id="279360.MB14_12315"/>
<feature type="active site" description="Proton donor" evidence="9">
    <location>
        <position position="131"/>
    </location>
</feature>
<dbReference type="GO" id="GO:0003949">
    <property type="term" value="F:1-(5-phosphoribosyl)-5-[(5-phosphoribosylamino)methylideneamino]imidazole-4-carboxamide isomerase activity"/>
    <property type="evidence" value="ECO:0007669"/>
    <property type="project" value="UniProtKB-UniRule"/>
</dbReference>
<dbReference type="PANTHER" id="PTHR43090">
    <property type="entry name" value="1-(5-PHOSPHORIBOSYL)-5-[(5-PHOSPHORIBOSYLAMINO)METHYLIDENEAMINO] IMIDAZOLE-4-CARBOXAMIDE ISOMERASE"/>
    <property type="match status" value="1"/>
</dbReference>
<keyword evidence="6 9" id="KW-0028">Amino-acid biosynthesis</keyword>
<comment type="pathway">
    <text evidence="3 9">Amino-acid biosynthesis; L-histidine biosynthesis; L-histidine from 5-phospho-alpha-D-ribose 1-diphosphate: step 4/9.</text>
</comment>
<dbReference type="GO" id="GO:0005737">
    <property type="term" value="C:cytoplasm"/>
    <property type="evidence" value="ECO:0007669"/>
    <property type="project" value="UniProtKB-SubCell"/>
</dbReference>
<reference evidence="11" key="1">
    <citation type="submission" date="2016-01" db="EMBL/GenBank/DDBJ databases">
        <title>Genome sequencing of Roseivirga ehrenbergii KMM 6017.</title>
        <authorList>
            <person name="Selvaratnam C."/>
            <person name="Thevarajoo S."/>
            <person name="Goh K.M."/>
            <person name="Ee R."/>
            <person name="Chan K.-G."/>
            <person name="Chong C.S."/>
        </authorList>
    </citation>
    <scope>NUCLEOTIDE SEQUENCE [LARGE SCALE GENOMIC DNA]</scope>
    <source>
        <strain evidence="11">KMM 6017</strain>
    </source>
</reference>
<evidence type="ECO:0000256" key="9">
    <source>
        <dbReference type="HAMAP-Rule" id="MF_01014"/>
    </source>
</evidence>
<comment type="caution">
    <text evidence="11">The sequence shown here is derived from an EMBL/GenBank/DDBJ whole genome shotgun (WGS) entry which is preliminary data.</text>
</comment>
<comment type="catalytic activity">
    <reaction evidence="1 9">
        <text>1-(5-phospho-beta-D-ribosyl)-5-[(5-phospho-beta-D-ribosylamino)methylideneamino]imidazole-4-carboxamide = 5-[(5-phospho-1-deoxy-D-ribulos-1-ylimino)methylamino]-1-(5-phospho-beta-D-ribosyl)imidazole-4-carboxamide</text>
        <dbReference type="Rhea" id="RHEA:15469"/>
        <dbReference type="ChEBI" id="CHEBI:58435"/>
        <dbReference type="ChEBI" id="CHEBI:58525"/>
        <dbReference type="EC" id="5.3.1.16"/>
    </reaction>
</comment>
<dbReference type="EMBL" id="LQZQ01000002">
    <property type="protein sequence ID" value="KYG81376.1"/>
    <property type="molecule type" value="Genomic_DNA"/>
</dbReference>
<dbReference type="Pfam" id="PF00977">
    <property type="entry name" value="His_biosynth"/>
    <property type="match status" value="1"/>
</dbReference>
<evidence type="ECO:0000256" key="6">
    <source>
        <dbReference type="ARBA" id="ARBA00022605"/>
    </source>
</evidence>
<organism evidence="11 12">
    <name type="scientific">Roseivirga ehrenbergii (strain DSM 102268 / JCM 13514 / KCTC 12282 / NCIMB 14502 / KMM 6017)</name>
    <dbReference type="NCBI Taxonomy" id="279360"/>
    <lineage>
        <taxon>Bacteria</taxon>
        <taxon>Pseudomonadati</taxon>
        <taxon>Bacteroidota</taxon>
        <taxon>Cytophagia</taxon>
        <taxon>Cytophagales</taxon>
        <taxon>Roseivirgaceae</taxon>
        <taxon>Roseivirga</taxon>
    </lineage>
</organism>
<dbReference type="Gene3D" id="3.20.20.70">
    <property type="entry name" value="Aldolase class I"/>
    <property type="match status" value="1"/>
</dbReference>
<dbReference type="RefSeq" id="WP_062588232.1">
    <property type="nucleotide sequence ID" value="NZ_LQZQ01000002.1"/>
</dbReference>
<dbReference type="OrthoDB" id="9807749at2"/>
<dbReference type="UniPathway" id="UPA00031">
    <property type="reaction ID" value="UER00009"/>
</dbReference>
<evidence type="ECO:0000256" key="3">
    <source>
        <dbReference type="ARBA" id="ARBA00005133"/>
    </source>
</evidence>
<evidence type="ECO:0000313" key="12">
    <source>
        <dbReference type="Proteomes" id="UP000075583"/>
    </source>
</evidence>
<evidence type="ECO:0000313" key="11">
    <source>
        <dbReference type="EMBL" id="KYG81376.1"/>
    </source>
</evidence>
<dbReference type="GO" id="GO:0000105">
    <property type="term" value="P:L-histidine biosynthetic process"/>
    <property type="evidence" value="ECO:0007669"/>
    <property type="project" value="UniProtKB-UniRule"/>
</dbReference>
<dbReference type="HAMAP" id="MF_01014">
    <property type="entry name" value="HisA"/>
    <property type="match status" value="1"/>
</dbReference>
<evidence type="ECO:0000256" key="1">
    <source>
        <dbReference type="ARBA" id="ARBA00000901"/>
    </source>
</evidence>
<evidence type="ECO:0000256" key="5">
    <source>
        <dbReference type="ARBA" id="ARBA00022490"/>
    </source>
</evidence>
<keyword evidence="7 9" id="KW-0368">Histidine biosynthesis</keyword>
<dbReference type="EC" id="5.3.1.16" evidence="9"/>
<protein>
    <recommendedName>
        <fullName evidence="9">1-(5-phosphoribosyl)-5-[(5-phosphoribosylamino)methylideneamino] imidazole-4-carboxamide isomerase</fullName>
        <ecNumber evidence="9">5.3.1.16</ecNumber>
    </recommendedName>
    <alternativeName>
        <fullName evidence="9">Phosphoribosylformimino-5-aminoimidazole carboxamide ribotide isomerase</fullName>
    </alternativeName>
</protein>
<dbReference type="Proteomes" id="UP000075583">
    <property type="component" value="Unassembled WGS sequence"/>
</dbReference>
<name>A0A150XRN0_ROSEK</name>
<dbReference type="SUPFAM" id="SSF51366">
    <property type="entry name" value="Ribulose-phoshate binding barrel"/>
    <property type="match status" value="1"/>
</dbReference>
<dbReference type="FunFam" id="3.20.20.70:FF:000009">
    <property type="entry name" value="1-(5-phosphoribosyl)-5-[(5-phosphoribosylamino)methylideneamino] imidazole-4-carboxamide isomerase"/>
    <property type="match status" value="1"/>
</dbReference>
<dbReference type="InterPro" id="IPR023016">
    <property type="entry name" value="HisA/PriA"/>
</dbReference>
<dbReference type="AlphaFoldDB" id="A0A150XRN0"/>
<dbReference type="CDD" id="cd04732">
    <property type="entry name" value="HisA"/>
    <property type="match status" value="1"/>
</dbReference>
<gene>
    <name evidence="9" type="primary">hisA</name>
    <name evidence="11" type="ORF">MB14_12315</name>
</gene>
<accession>A0A150XRN0</accession>
<evidence type="ECO:0000256" key="8">
    <source>
        <dbReference type="ARBA" id="ARBA00023235"/>
    </source>
</evidence>
<comment type="subcellular location">
    <subcellularLocation>
        <location evidence="2 9">Cytoplasm</location>
    </subcellularLocation>
</comment>
<keyword evidence="8 9" id="KW-0413">Isomerase</keyword>
<keyword evidence="5 9" id="KW-0963">Cytoplasm</keyword>
<dbReference type="GO" id="GO:0000162">
    <property type="term" value="P:L-tryptophan biosynthetic process"/>
    <property type="evidence" value="ECO:0007669"/>
    <property type="project" value="TreeGrafter"/>
</dbReference>